<comment type="caution">
    <text evidence="6">The sequence shown here is derived from an EMBL/GenBank/DDBJ whole genome shotgun (WGS) entry which is preliminary data.</text>
</comment>
<protein>
    <recommendedName>
        <fullName evidence="5">MYND-type domain-containing protein</fullName>
    </recommendedName>
</protein>
<keyword evidence="1" id="KW-0479">Metal-binding</keyword>
<reference evidence="6" key="1">
    <citation type="submission" date="2023-03" db="EMBL/GenBank/DDBJ databases">
        <title>Massive genome expansion in bonnet fungi (Mycena s.s.) driven by repeated elements and novel gene families across ecological guilds.</title>
        <authorList>
            <consortium name="Lawrence Berkeley National Laboratory"/>
            <person name="Harder C.B."/>
            <person name="Miyauchi S."/>
            <person name="Viragh M."/>
            <person name="Kuo A."/>
            <person name="Thoen E."/>
            <person name="Andreopoulos B."/>
            <person name="Lu D."/>
            <person name="Skrede I."/>
            <person name="Drula E."/>
            <person name="Henrissat B."/>
            <person name="Morin E."/>
            <person name="Kohler A."/>
            <person name="Barry K."/>
            <person name="LaButti K."/>
            <person name="Morin E."/>
            <person name="Salamov A."/>
            <person name="Lipzen A."/>
            <person name="Mereny Z."/>
            <person name="Hegedus B."/>
            <person name="Baldrian P."/>
            <person name="Stursova M."/>
            <person name="Weitz H."/>
            <person name="Taylor A."/>
            <person name="Grigoriev I.V."/>
            <person name="Nagy L.G."/>
            <person name="Martin F."/>
            <person name="Kauserud H."/>
        </authorList>
    </citation>
    <scope>NUCLEOTIDE SEQUENCE</scope>
    <source>
        <strain evidence="6">CBHHK173m</strain>
    </source>
</reference>
<dbReference type="AlphaFoldDB" id="A0AAD6U5Y9"/>
<name>A0AAD6U5Y9_9AGAR</name>
<evidence type="ECO:0000313" key="7">
    <source>
        <dbReference type="Proteomes" id="UP001222325"/>
    </source>
</evidence>
<keyword evidence="2 4" id="KW-0863">Zinc-finger</keyword>
<gene>
    <name evidence="6" type="ORF">B0H15DRAFT_289881</name>
</gene>
<dbReference type="InterPro" id="IPR002893">
    <property type="entry name" value="Znf_MYND"/>
</dbReference>
<keyword evidence="3" id="KW-0862">Zinc</keyword>
<dbReference type="Proteomes" id="UP001222325">
    <property type="component" value="Unassembled WGS sequence"/>
</dbReference>
<sequence length="467" mass="52151">MSTRQHPFQPILTGSIRDPMHRDSCCIVGIYYAATRISLSPSRDMILDGHALLRIVMRFICGATSEKEHLRVCQRLLTCQCNLHDPITRELHRNAQGRTPEECFDFTIRMLGAHTSGALAGLAAGKFRRKAKDNTPAERQPWPGSVSDILPNGQTEAQVLDALLRWAAEPGQCEVVFSIICSLAHFWEPFAVEVLRRPDVFFLATRHLREAAATYPGQPDIWTIKVKILALFFNGMLRVDSRGVAHAVAHLLEPLDQIGQYMGPMLDGVKGLEEPRYLFEHVHRMAVHKLNPKASMSGNIIVEAYGPAPLTPAQEMCVGAFNTIWEVRNRNQCLYLACPNGPMVARSAVCARCGVVRYCSRECQKAAWKDDAWSHKPLCSKISALRAGLGMAEPRTWDHVTLDSGLSRWVAGLLEMCDPYLAELEESLLFDVGNGISCLTNEKVVRIQSNWTEDPSAQPEIESMEIH</sequence>
<evidence type="ECO:0000256" key="2">
    <source>
        <dbReference type="ARBA" id="ARBA00022771"/>
    </source>
</evidence>
<organism evidence="6 7">
    <name type="scientific">Mycena belliarum</name>
    <dbReference type="NCBI Taxonomy" id="1033014"/>
    <lineage>
        <taxon>Eukaryota</taxon>
        <taxon>Fungi</taxon>
        <taxon>Dikarya</taxon>
        <taxon>Basidiomycota</taxon>
        <taxon>Agaricomycotina</taxon>
        <taxon>Agaricomycetes</taxon>
        <taxon>Agaricomycetidae</taxon>
        <taxon>Agaricales</taxon>
        <taxon>Marasmiineae</taxon>
        <taxon>Mycenaceae</taxon>
        <taxon>Mycena</taxon>
    </lineage>
</organism>
<evidence type="ECO:0000259" key="5">
    <source>
        <dbReference type="PROSITE" id="PS50865"/>
    </source>
</evidence>
<accession>A0AAD6U5Y9</accession>
<dbReference type="PROSITE" id="PS50865">
    <property type="entry name" value="ZF_MYND_2"/>
    <property type="match status" value="1"/>
</dbReference>
<evidence type="ECO:0000256" key="4">
    <source>
        <dbReference type="PROSITE-ProRule" id="PRU00134"/>
    </source>
</evidence>
<dbReference type="GO" id="GO:0008270">
    <property type="term" value="F:zinc ion binding"/>
    <property type="evidence" value="ECO:0007669"/>
    <property type="project" value="UniProtKB-KW"/>
</dbReference>
<feature type="domain" description="MYND-type" evidence="5">
    <location>
        <begin position="335"/>
        <end position="379"/>
    </location>
</feature>
<proteinExistence type="predicted"/>
<keyword evidence="7" id="KW-1185">Reference proteome</keyword>
<dbReference type="EMBL" id="JARJCN010000026">
    <property type="protein sequence ID" value="KAJ7088397.1"/>
    <property type="molecule type" value="Genomic_DNA"/>
</dbReference>
<evidence type="ECO:0000313" key="6">
    <source>
        <dbReference type="EMBL" id="KAJ7088397.1"/>
    </source>
</evidence>
<dbReference type="SUPFAM" id="SSF144232">
    <property type="entry name" value="HIT/MYND zinc finger-like"/>
    <property type="match status" value="1"/>
</dbReference>
<dbReference type="Pfam" id="PF01753">
    <property type="entry name" value="zf-MYND"/>
    <property type="match status" value="1"/>
</dbReference>
<dbReference type="Gene3D" id="6.10.140.2220">
    <property type="match status" value="1"/>
</dbReference>
<evidence type="ECO:0000256" key="3">
    <source>
        <dbReference type="ARBA" id="ARBA00022833"/>
    </source>
</evidence>
<evidence type="ECO:0000256" key="1">
    <source>
        <dbReference type="ARBA" id="ARBA00022723"/>
    </source>
</evidence>